<evidence type="ECO:0000259" key="9">
    <source>
        <dbReference type="Pfam" id="PF00127"/>
    </source>
</evidence>
<feature type="domain" description="DUF5059" evidence="10">
    <location>
        <begin position="47"/>
        <end position="670"/>
    </location>
</feature>
<dbReference type="SUPFAM" id="SSF49503">
    <property type="entry name" value="Cupredoxins"/>
    <property type="match status" value="1"/>
</dbReference>
<dbReference type="Proteomes" id="UP000199114">
    <property type="component" value="Unassembled WGS sequence"/>
</dbReference>
<accession>A0A1H9J5J5</accession>
<dbReference type="GO" id="GO:0005507">
    <property type="term" value="F:copper ion binding"/>
    <property type="evidence" value="ECO:0007669"/>
    <property type="project" value="InterPro"/>
</dbReference>
<proteinExistence type="predicted"/>
<evidence type="ECO:0000256" key="7">
    <source>
        <dbReference type="SAM" id="Coils"/>
    </source>
</evidence>
<dbReference type="InterPro" id="IPR000923">
    <property type="entry name" value="BlueCu_1"/>
</dbReference>
<evidence type="ECO:0000256" key="4">
    <source>
        <dbReference type="ARBA" id="ARBA00022982"/>
    </source>
</evidence>
<name>A0A1H9J5J5_9EURY</name>
<dbReference type="PROSITE" id="PS51257">
    <property type="entry name" value="PROKAR_LIPOPROTEIN"/>
    <property type="match status" value="1"/>
</dbReference>
<dbReference type="PROSITE" id="PS51318">
    <property type="entry name" value="TAT"/>
    <property type="match status" value="1"/>
</dbReference>
<keyword evidence="3" id="KW-0479">Metal-binding</keyword>
<keyword evidence="6" id="KW-0472">Membrane</keyword>
<evidence type="ECO:0000259" key="10">
    <source>
        <dbReference type="Pfam" id="PF16502"/>
    </source>
</evidence>
<dbReference type="Pfam" id="PF16502">
    <property type="entry name" value="DUF5059"/>
    <property type="match status" value="1"/>
</dbReference>
<dbReference type="PANTHER" id="PTHR34192:SF10">
    <property type="entry name" value="PLASTOCYANIN MAJOR ISOFORM, CHLOROPLASTIC-RELATED"/>
    <property type="match status" value="1"/>
</dbReference>
<dbReference type="InterPro" id="IPR006311">
    <property type="entry name" value="TAT_signal"/>
</dbReference>
<evidence type="ECO:0000256" key="3">
    <source>
        <dbReference type="ARBA" id="ARBA00022723"/>
    </source>
</evidence>
<dbReference type="AlphaFoldDB" id="A0A1H9J5J5"/>
<reference evidence="12" key="1">
    <citation type="submission" date="2016-10" db="EMBL/GenBank/DDBJ databases">
        <authorList>
            <person name="Varghese N."/>
            <person name="Submissions S."/>
        </authorList>
    </citation>
    <scope>NUCLEOTIDE SEQUENCE [LARGE SCALE GENOMIC DNA]</scope>
    <source>
        <strain evidence="12">DSM 25055</strain>
    </source>
</reference>
<evidence type="ECO:0000256" key="6">
    <source>
        <dbReference type="ARBA" id="ARBA00023136"/>
    </source>
</evidence>
<dbReference type="STRING" id="1186196.SAMN04489841_2442"/>
<dbReference type="GO" id="GO:0009055">
    <property type="term" value="F:electron transfer activity"/>
    <property type="evidence" value="ECO:0007669"/>
    <property type="project" value="InterPro"/>
</dbReference>
<evidence type="ECO:0000313" key="12">
    <source>
        <dbReference type="Proteomes" id="UP000199114"/>
    </source>
</evidence>
<evidence type="ECO:0000256" key="8">
    <source>
        <dbReference type="SAM" id="MobiDB-lite"/>
    </source>
</evidence>
<dbReference type="OrthoDB" id="4392at2157"/>
<dbReference type="RefSeq" id="WP_090617819.1">
    <property type="nucleotide sequence ID" value="NZ_FOFD01000003.1"/>
</dbReference>
<dbReference type="EMBL" id="FOFD01000003">
    <property type="protein sequence ID" value="SEQ82052.1"/>
    <property type="molecule type" value="Genomic_DNA"/>
</dbReference>
<feature type="coiled-coil region" evidence="7">
    <location>
        <begin position="98"/>
        <end position="145"/>
    </location>
</feature>
<dbReference type="CDD" id="cd04220">
    <property type="entry name" value="Halocyanin"/>
    <property type="match status" value="1"/>
</dbReference>
<keyword evidence="12" id="KW-1185">Reference proteome</keyword>
<dbReference type="Pfam" id="PF00127">
    <property type="entry name" value="Copper-bind"/>
    <property type="match status" value="1"/>
</dbReference>
<evidence type="ECO:0000256" key="1">
    <source>
        <dbReference type="ARBA" id="ARBA00004370"/>
    </source>
</evidence>
<dbReference type="PANTHER" id="PTHR34192">
    <property type="entry name" value="PLASTOCYANIN MAJOR ISOFORM, CHLOROPLASTIC-RELATED"/>
    <property type="match status" value="1"/>
</dbReference>
<comment type="subcellular location">
    <subcellularLocation>
        <location evidence="1">Membrane</location>
    </subcellularLocation>
</comment>
<evidence type="ECO:0000313" key="11">
    <source>
        <dbReference type="EMBL" id="SEQ82052.1"/>
    </source>
</evidence>
<evidence type="ECO:0000256" key="5">
    <source>
        <dbReference type="ARBA" id="ARBA00023008"/>
    </source>
</evidence>
<keyword evidence="4" id="KW-0249">Electron transport</keyword>
<evidence type="ECO:0000256" key="2">
    <source>
        <dbReference type="ARBA" id="ARBA00022448"/>
    </source>
</evidence>
<keyword evidence="2" id="KW-0813">Transport</keyword>
<dbReference type="GO" id="GO:0016020">
    <property type="term" value="C:membrane"/>
    <property type="evidence" value="ECO:0007669"/>
    <property type="project" value="UniProtKB-SubCell"/>
</dbReference>
<dbReference type="InterPro" id="IPR008972">
    <property type="entry name" value="Cupredoxin"/>
</dbReference>
<organism evidence="11 12">
    <name type="scientific">Natrinema salaciae</name>
    <dbReference type="NCBI Taxonomy" id="1186196"/>
    <lineage>
        <taxon>Archaea</taxon>
        <taxon>Methanobacteriati</taxon>
        <taxon>Methanobacteriota</taxon>
        <taxon>Stenosarchaea group</taxon>
        <taxon>Halobacteria</taxon>
        <taxon>Halobacteriales</taxon>
        <taxon>Natrialbaceae</taxon>
        <taxon>Natrinema</taxon>
    </lineage>
</organism>
<sequence length="805" mass="83213">MERTRRDWLKGSGATVLALGLAGCASPFGGEQSATDSGTAKPAELGVAAEWNAIRARVWDAFALGRGGHADAGATVARATLERFENASGSNNAHETLAETSEDNYAEFEEALGELRTAGLEDGDLERAREEAVIATDQLRSAQRSLVGDEVTQALDLQLFGDTLRNAAVLASAGAVDAAATVASGTGSRFEESDVSETLESADGDAAGRLEEAVDGVVTAAENEDVDAVRSSASDGLAAAVDGAYAVAPSEAAAAAGHVATFQAEGWDAAALASLGGPSTAFAHAAALNVYRLRVRDAAWLFEHGRSDAAKRIVENVFAHFEEARAHEALEEASEDAYQRFEHEGLEALSTAIENDDADGVSSAVETIDGALVTGIETLGTGVEPALLEAGFVKARVEDAYERYRLGENGVAAETARGLFQTFEGNEADFHETLEETDESLYESFEEEHLNGLITAFENDDAASVDEHVAGIRETLLEFETTAGTTAQVSAVESGYMAARVFDAGVLAVLGETGRAETVVQAAFQHFEGGAGGFHEALEEADHDRYESFEGALEAASSAAGSGGDVPTASGEFNAEAVEAIYAVVAAAGGSFDGAAASIGRDAFARFEEARVHELLEAADTEAYEGFEAALNDFVGALESGSGVSAAAETFATAALRAQFAVAGAPNAVPGGEGESESGSEPDLAGGPNVVEGVPEDADHVVDMTAVAFEPAELTVETGDTIAWKHVGGEPHSVTAVEDGIPDGAAYWASGGFESESSAREGWENGTGAVQSGQSYVHTVETTGEHEYLCIPHERAGMVGTIVVE</sequence>
<protein>
    <submittedName>
        <fullName evidence="11">Plastocyanin</fullName>
    </submittedName>
</protein>
<feature type="region of interest" description="Disordered" evidence="8">
    <location>
        <begin position="667"/>
        <end position="694"/>
    </location>
</feature>
<gene>
    <name evidence="11" type="ORF">SAMN04489841_2442</name>
</gene>
<dbReference type="Gene3D" id="2.60.40.420">
    <property type="entry name" value="Cupredoxins - blue copper proteins"/>
    <property type="match status" value="1"/>
</dbReference>
<keyword evidence="7" id="KW-0175">Coiled coil</keyword>
<dbReference type="InterPro" id="IPR032445">
    <property type="entry name" value="DUF5059"/>
</dbReference>
<keyword evidence="5" id="KW-0186">Copper</keyword>
<feature type="domain" description="Blue (type 1) copper" evidence="9">
    <location>
        <begin position="702"/>
        <end position="805"/>
    </location>
</feature>